<dbReference type="EMBL" id="JAIWQS010000001">
    <property type="protein sequence ID" value="KAJ8774860.1"/>
    <property type="molecule type" value="Genomic_DNA"/>
</dbReference>
<reference evidence="1 2" key="1">
    <citation type="submission" date="2021-09" db="EMBL/GenBank/DDBJ databases">
        <title>Genomic insights and catalytic innovation underlie evolution of tropane alkaloids biosynthesis.</title>
        <authorList>
            <person name="Wang Y.-J."/>
            <person name="Tian T."/>
            <person name="Huang J.-P."/>
            <person name="Huang S.-X."/>
        </authorList>
    </citation>
    <scope>NUCLEOTIDE SEQUENCE [LARGE SCALE GENOMIC DNA]</scope>
    <source>
        <strain evidence="1">KIB-2018</strain>
        <tissue evidence="1">Leaf</tissue>
    </source>
</reference>
<comment type="caution">
    <text evidence="1">The sequence shown here is derived from an EMBL/GenBank/DDBJ whole genome shotgun (WGS) entry which is preliminary data.</text>
</comment>
<dbReference type="Proteomes" id="UP001159364">
    <property type="component" value="Linkage Group LG01"/>
</dbReference>
<evidence type="ECO:0000313" key="2">
    <source>
        <dbReference type="Proteomes" id="UP001159364"/>
    </source>
</evidence>
<keyword evidence="2" id="KW-1185">Reference proteome</keyword>
<gene>
    <name evidence="1" type="ORF">K2173_018119</name>
</gene>
<accession>A0AAV8U950</accession>
<name>A0AAV8U950_9ROSI</name>
<proteinExistence type="predicted"/>
<sequence length="100" mass="11403">MSKCIRVKLFRTFSNSIIKSSHKLGVPIGRPASSLITRLFVISSNVRYATIYRSILLSLYKTSSFVLNTTNSKSFSFRSVVRVSFSFLQICLVIYREQVP</sequence>
<evidence type="ECO:0000313" key="1">
    <source>
        <dbReference type="EMBL" id="KAJ8774860.1"/>
    </source>
</evidence>
<organism evidence="1 2">
    <name type="scientific">Erythroxylum novogranatense</name>
    <dbReference type="NCBI Taxonomy" id="1862640"/>
    <lineage>
        <taxon>Eukaryota</taxon>
        <taxon>Viridiplantae</taxon>
        <taxon>Streptophyta</taxon>
        <taxon>Embryophyta</taxon>
        <taxon>Tracheophyta</taxon>
        <taxon>Spermatophyta</taxon>
        <taxon>Magnoliopsida</taxon>
        <taxon>eudicotyledons</taxon>
        <taxon>Gunneridae</taxon>
        <taxon>Pentapetalae</taxon>
        <taxon>rosids</taxon>
        <taxon>fabids</taxon>
        <taxon>Malpighiales</taxon>
        <taxon>Erythroxylaceae</taxon>
        <taxon>Erythroxylum</taxon>
    </lineage>
</organism>
<dbReference type="AlphaFoldDB" id="A0AAV8U950"/>
<protein>
    <submittedName>
        <fullName evidence="1">Uncharacterized protein</fullName>
    </submittedName>
</protein>